<proteinExistence type="predicted"/>
<reference evidence="1 2" key="2">
    <citation type="journal article" date="2012" name="Stand. Genomic Sci.">
        <title>Complete Genome Sequence of Clostridium clariflavum DSM 19732.</title>
        <authorList>
            <person name="Izquierdo J.A."/>
            <person name="Goodwin L."/>
            <person name="Davenport K.W."/>
            <person name="Teshima H."/>
            <person name="Bruce D."/>
            <person name="Detter C."/>
            <person name="Tapia R."/>
            <person name="Han S."/>
            <person name="Land M."/>
            <person name="Hauser L."/>
            <person name="Jeffries C.D."/>
            <person name="Han J."/>
            <person name="Pitluck S."/>
            <person name="Nolan M."/>
            <person name="Chen A."/>
            <person name="Huntemann M."/>
            <person name="Mavromatis K."/>
            <person name="Mikhailova N."/>
            <person name="Liolios K."/>
            <person name="Woyke T."/>
            <person name="Lynd L.R."/>
        </authorList>
    </citation>
    <scope>NUCLEOTIDE SEQUENCE [LARGE SCALE GENOMIC DNA]</scope>
    <source>
        <strain evidence="2">DSM 19732 / NBRC 101661 / EBR45</strain>
    </source>
</reference>
<keyword evidence="2" id="KW-1185">Reference proteome</keyword>
<dbReference type="AlphaFoldDB" id="G8M2Y6"/>
<evidence type="ECO:0000313" key="2">
    <source>
        <dbReference type="Proteomes" id="UP000005435"/>
    </source>
</evidence>
<accession>G8M2Y6</accession>
<gene>
    <name evidence="1" type="ordered locus">Clocl_1621</name>
</gene>
<reference evidence="2" key="1">
    <citation type="submission" date="2011-12" db="EMBL/GenBank/DDBJ databases">
        <title>Complete sequence of Clostridium clariflavum DSM 19732.</title>
        <authorList>
            <consortium name="US DOE Joint Genome Institute"/>
            <person name="Lucas S."/>
            <person name="Han J."/>
            <person name="Lapidus A."/>
            <person name="Cheng J.-F."/>
            <person name="Goodwin L."/>
            <person name="Pitluck S."/>
            <person name="Peters L."/>
            <person name="Teshima H."/>
            <person name="Detter J.C."/>
            <person name="Han C."/>
            <person name="Tapia R."/>
            <person name="Land M."/>
            <person name="Hauser L."/>
            <person name="Kyrpides N."/>
            <person name="Ivanova N."/>
            <person name="Pagani I."/>
            <person name="Kitzmiller T."/>
            <person name="Lynd L."/>
            <person name="Izquierdo J."/>
            <person name="Woyke T."/>
        </authorList>
    </citation>
    <scope>NUCLEOTIDE SEQUENCE [LARGE SCALE GENOMIC DNA]</scope>
    <source>
        <strain evidence="2">DSM 19732 / NBRC 101661 / EBR45</strain>
    </source>
</reference>
<dbReference type="STRING" id="720554.Clocl_1621"/>
<organism evidence="1 2">
    <name type="scientific">Acetivibrio clariflavus (strain DSM 19732 / NBRC 101661 / EBR45)</name>
    <name type="common">Clostridium clariflavum</name>
    <dbReference type="NCBI Taxonomy" id="720554"/>
    <lineage>
        <taxon>Bacteria</taxon>
        <taxon>Bacillati</taxon>
        <taxon>Bacillota</taxon>
        <taxon>Clostridia</taxon>
        <taxon>Eubacteriales</taxon>
        <taxon>Oscillospiraceae</taxon>
        <taxon>Acetivibrio</taxon>
    </lineage>
</organism>
<dbReference type="HOGENOM" id="CLU_2599812_0_0_9"/>
<name>G8M2Y6_ACECE</name>
<sequence length="79" mass="9154">MSDSTDEITTCLKTEHEALFELVEEAKEFDVNILYRLRNDTEIQIFKSDLMPEHIICSTIRYFTGHSLVTTKEGEKKNG</sequence>
<dbReference type="EMBL" id="CP003065">
    <property type="protein sequence ID" value="AEV68250.1"/>
    <property type="molecule type" value="Genomic_DNA"/>
</dbReference>
<dbReference type="Proteomes" id="UP000005435">
    <property type="component" value="Chromosome"/>
</dbReference>
<evidence type="ECO:0000313" key="1">
    <source>
        <dbReference type="EMBL" id="AEV68250.1"/>
    </source>
</evidence>
<dbReference type="RefSeq" id="WP_014254850.1">
    <property type="nucleotide sequence ID" value="NC_016627.1"/>
</dbReference>
<dbReference type="KEGG" id="ccl:Clocl_1621"/>
<protein>
    <submittedName>
        <fullName evidence="1">Uncharacterized protein</fullName>
    </submittedName>
</protein>